<dbReference type="EMBL" id="CAXJRC010000009">
    <property type="protein sequence ID" value="CAL2105694.1"/>
    <property type="molecule type" value="Genomic_DNA"/>
</dbReference>
<keyword evidence="1" id="KW-0812">Transmembrane</keyword>
<dbReference type="Proteomes" id="UP001497602">
    <property type="component" value="Unassembled WGS sequence"/>
</dbReference>
<dbReference type="Pfam" id="PF19992">
    <property type="entry name" value="DUF6427"/>
    <property type="match status" value="1"/>
</dbReference>
<reference evidence="2 3" key="1">
    <citation type="submission" date="2024-05" db="EMBL/GenBank/DDBJ databases">
        <authorList>
            <person name="Duchaud E."/>
        </authorList>
    </citation>
    <scope>NUCLEOTIDE SEQUENCE [LARGE SCALE GENOMIC DNA]</scope>
    <source>
        <strain evidence="2">Ena-SAMPLE-TAB-13-05-2024-13:56:06:370-140305</strain>
    </source>
</reference>
<feature type="transmembrane region" description="Helical" evidence="1">
    <location>
        <begin position="158"/>
        <end position="178"/>
    </location>
</feature>
<dbReference type="InterPro" id="IPR045625">
    <property type="entry name" value="DUF6427"/>
</dbReference>
<evidence type="ECO:0000256" key="1">
    <source>
        <dbReference type="SAM" id="Phobius"/>
    </source>
</evidence>
<dbReference type="RefSeq" id="WP_348737501.1">
    <property type="nucleotide sequence ID" value="NZ_CAXJRC010000009.1"/>
</dbReference>
<feature type="transmembrane region" description="Helical" evidence="1">
    <location>
        <begin position="12"/>
        <end position="30"/>
    </location>
</feature>
<accession>A0ABM9PJ81</accession>
<name>A0ABM9PJ81_9FLAO</name>
<feature type="transmembrane region" description="Helical" evidence="1">
    <location>
        <begin position="203"/>
        <end position="223"/>
    </location>
</feature>
<proteinExistence type="predicted"/>
<protein>
    <recommendedName>
        <fullName evidence="4">Beta-carotene 15,15'-monooxygenase</fullName>
    </recommendedName>
</protein>
<feature type="transmembrane region" description="Helical" evidence="1">
    <location>
        <begin position="235"/>
        <end position="253"/>
    </location>
</feature>
<keyword evidence="3" id="KW-1185">Reference proteome</keyword>
<organism evidence="2 3">
    <name type="scientific">Tenacibaculum vairaonense</name>
    <dbReference type="NCBI Taxonomy" id="3137860"/>
    <lineage>
        <taxon>Bacteria</taxon>
        <taxon>Pseudomonadati</taxon>
        <taxon>Bacteroidota</taxon>
        <taxon>Flavobacteriia</taxon>
        <taxon>Flavobacteriales</taxon>
        <taxon>Flavobacteriaceae</taxon>
        <taxon>Tenacibaculum</taxon>
    </lineage>
</organism>
<sequence length="302" mass="35644">MLANFFSKSKPVNFLVLFLLFLCFYIAGLFSREITIGIIGKELFFFITLFSIYNFIILKNELTFDNSFAYFFYTILVLFFVRNISISTLFYANLTSLLFIRKVYSLQSTKNIFQKLFDGGLWLGISFIIEPMTIVFTPLVFASIFLHQQLTYKTIFTPILGFLSPIILYFTYCYWYDFTEHFFQLYHWWEVPFDFNLYKQAKYLFPVAFTGLFTLVSLFLKTPKTLAILNRFRKNWLLILLHLLLSGIVFILIPKKSGVEFLFLLFPTSVILANGIELFQKKWYTDVLMICFIIASVVTFIL</sequence>
<feature type="transmembrane region" description="Helical" evidence="1">
    <location>
        <begin position="70"/>
        <end position="100"/>
    </location>
</feature>
<feature type="transmembrane region" description="Helical" evidence="1">
    <location>
        <begin position="36"/>
        <end position="58"/>
    </location>
</feature>
<evidence type="ECO:0000313" key="3">
    <source>
        <dbReference type="Proteomes" id="UP001497602"/>
    </source>
</evidence>
<keyword evidence="1" id="KW-1133">Transmembrane helix</keyword>
<gene>
    <name evidence="2" type="ORF">T190115A13A_180023</name>
</gene>
<feature type="transmembrane region" description="Helical" evidence="1">
    <location>
        <begin position="120"/>
        <end position="146"/>
    </location>
</feature>
<keyword evidence="1" id="KW-0472">Membrane</keyword>
<evidence type="ECO:0008006" key="4">
    <source>
        <dbReference type="Google" id="ProtNLM"/>
    </source>
</evidence>
<feature type="transmembrane region" description="Helical" evidence="1">
    <location>
        <begin position="283"/>
        <end position="301"/>
    </location>
</feature>
<feature type="transmembrane region" description="Helical" evidence="1">
    <location>
        <begin position="259"/>
        <end position="276"/>
    </location>
</feature>
<comment type="caution">
    <text evidence="2">The sequence shown here is derived from an EMBL/GenBank/DDBJ whole genome shotgun (WGS) entry which is preliminary data.</text>
</comment>
<evidence type="ECO:0000313" key="2">
    <source>
        <dbReference type="EMBL" id="CAL2105694.1"/>
    </source>
</evidence>